<sequence>MISIKEPILSVGLIKSPSINLELYGDFRIRSVNYNFSGKFTAYIETGKIKLIGAEFSQTFDGLILEPRDPLSETFLLKDVTIGINFHWQQQKSFRFHGALKLIICENEIMGINLVPLESYLTSVISSEMSASSSLELLKAHAIISRSWVIAQLRSKKQKKEKLKTEFITDDEIIRWYDRSDHDLYDFCGDDHCQRYQGITKKYNDRAVTAVEETRGVVLTYRNEICDTRYSKCCGGISESFDNVWQPEKHEYLSSVIDYKFEPENFNLSLSDEQAAINWINGNPSAFCNTKDDKILSQILVDYDRETHNFFRWTVQYIQEELKEIIKKKSGIDFGEIRNLIPVERGLSGRLTKLKITGTNKELTIGKELEIRRILSETHLYSSAFYVKMKDISEGIPGTFIFHGAGWGHGVGLCQIGAAVMGEMGYMFDEILLHYFKNARIERVYQ</sequence>
<dbReference type="NCBIfam" id="TIGR02669">
    <property type="entry name" value="SpoIID_LytB"/>
    <property type="match status" value="1"/>
</dbReference>
<protein>
    <submittedName>
        <fullName evidence="2">Amidase enhancer</fullName>
    </submittedName>
</protein>
<dbReference type="InterPro" id="IPR013693">
    <property type="entry name" value="SpoIID/LytB_N"/>
</dbReference>
<accession>A0A0W8FVF1</accession>
<reference evidence="2" key="1">
    <citation type="journal article" date="2015" name="Proc. Natl. Acad. Sci. U.S.A.">
        <title>Networks of energetic and metabolic interactions define dynamics in microbial communities.</title>
        <authorList>
            <person name="Embree M."/>
            <person name="Liu J.K."/>
            <person name="Al-Bassam M.M."/>
            <person name="Zengler K."/>
        </authorList>
    </citation>
    <scope>NUCLEOTIDE SEQUENCE</scope>
</reference>
<comment type="caution">
    <text evidence="2">The sequence shown here is derived from an EMBL/GenBank/DDBJ whole genome shotgun (WGS) entry which is preliminary data.</text>
</comment>
<proteinExistence type="predicted"/>
<organism evidence="2">
    <name type="scientific">hydrocarbon metagenome</name>
    <dbReference type="NCBI Taxonomy" id="938273"/>
    <lineage>
        <taxon>unclassified sequences</taxon>
        <taxon>metagenomes</taxon>
        <taxon>ecological metagenomes</taxon>
    </lineage>
</organism>
<dbReference type="Pfam" id="PF08486">
    <property type="entry name" value="SpoIID"/>
    <property type="match status" value="1"/>
</dbReference>
<evidence type="ECO:0000313" key="2">
    <source>
        <dbReference type="EMBL" id="KUG24838.1"/>
    </source>
</evidence>
<dbReference type="GO" id="GO:0030288">
    <property type="term" value="C:outer membrane-bounded periplasmic space"/>
    <property type="evidence" value="ECO:0007669"/>
    <property type="project" value="TreeGrafter"/>
</dbReference>
<name>A0A0W8FVF1_9ZZZZ</name>
<evidence type="ECO:0000259" key="1">
    <source>
        <dbReference type="Pfam" id="PF08486"/>
    </source>
</evidence>
<gene>
    <name evidence="2" type="ORF">ASZ90_005361</name>
</gene>
<dbReference type="AlphaFoldDB" id="A0A0W8FVF1"/>
<feature type="domain" description="Sporulation stage II protein D amidase enhancer LytB N-terminal" evidence="1">
    <location>
        <begin position="107"/>
        <end position="221"/>
    </location>
</feature>
<dbReference type="EMBL" id="LNQE01000814">
    <property type="protein sequence ID" value="KUG24838.1"/>
    <property type="molecule type" value="Genomic_DNA"/>
</dbReference>
<dbReference type="PANTHER" id="PTHR30032:SF4">
    <property type="entry name" value="AMIDASE ENHANCER"/>
    <property type="match status" value="1"/>
</dbReference>
<dbReference type="InterPro" id="IPR013486">
    <property type="entry name" value="SpoIID/LytB"/>
</dbReference>
<dbReference type="InterPro" id="IPR051922">
    <property type="entry name" value="Bact_Sporulation_Assoc"/>
</dbReference>
<dbReference type="PANTHER" id="PTHR30032">
    <property type="entry name" value="N-ACETYLMURAMOYL-L-ALANINE AMIDASE-RELATED"/>
    <property type="match status" value="1"/>
</dbReference>
<dbReference type="GO" id="GO:0030435">
    <property type="term" value="P:sporulation resulting in formation of a cellular spore"/>
    <property type="evidence" value="ECO:0007669"/>
    <property type="project" value="InterPro"/>
</dbReference>